<keyword evidence="5" id="KW-1185">Reference proteome</keyword>
<dbReference type="SUPFAM" id="SSF48403">
    <property type="entry name" value="Ankyrin repeat"/>
    <property type="match status" value="1"/>
</dbReference>
<feature type="repeat" description="ANK" evidence="3">
    <location>
        <begin position="120"/>
        <end position="152"/>
    </location>
</feature>
<keyword evidence="2 3" id="KW-0040">ANK repeat</keyword>
<dbReference type="InterPro" id="IPR002110">
    <property type="entry name" value="Ankyrin_rpt"/>
</dbReference>
<dbReference type="InterPro" id="IPR050745">
    <property type="entry name" value="Multifunctional_regulatory"/>
</dbReference>
<organism evidence="4 5">
    <name type="scientific">Akkermansia biwaensis</name>
    <dbReference type="NCBI Taxonomy" id="2946555"/>
    <lineage>
        <taxon>Bacteria</taxon>
        <taxon>Pseudomonadati</taxon>
        <taxon>Verrucomicrobiota</taxon>
        <taxon>Verrucomicrobiia</taxon>
        <taxon>Verrucomicrobiales</taxon>
        <taxon>Akkermansiaceae</taxon>
        <taxon>Akkermansia</taxon>
    </lineage>
</organism>
<gene>
    <name evidence="4" type="ORF">Abiwalacus_02110</name>
</gene>
<dbReference type="Pfam" id="PF00023">
    <property type="entry name" value="Ank"/>
    <property type="match status" value="1"/>
</dbReference>
<dbReference type="SMART" id="SM00248">
    <property type="entry name" value="ANK"/>
    <property type="match status" value="7"/>
</dbReference>
<proteinExistence type="predicted"/>
<evidence type="ECO:0000256" key="2">
    <source>
        <dbReference type="ARBA" id="ARBA00023043"/>
    </source>
</evidence>
<dbReference type="Proteomes" id="UP001062263">
    <property type="component" value="Chromosome"/>
</dbReference>
<keyword evidence="1" id="KW-0677">Repeat</keyword>
<evidence type="ECO:0008006" key="6">
    <source>
        <dbReference type="Google" id="ProtNLM"/>
    </source>
</evidence>
<dbReference type="PANTHER" id="PTHR24189">
    <property type="entry name" value="MYOTROPHIN"/>
    <property type="match status" value="1"/>
</dbReference>
<reference evidence="4" key="1">
    <citation type="submission" date="2022-06" db="EMBL/GenBank/DDBJ databases">
        <title>Akkermansia biwalacus sp. nov., an anaerobic mucin-degrading bacterium isolated from human intestine.</title>
        <authorList>
            <person name="Kobayashi Y."/>
            <person name="Inoue S."/>
            <person name="Kawahara T."/>
            <person name="Kohda N."/>
        </authorList>
    </citation>
    <scope>NUCLEOTIDE SEQUENCE</scope>
    <source>
        <strain evidence="4">WON2089</strain>
    </source>
</reference>
<name>A0ABM7ZD71_9BACT</name>
<protein>
    <recommendedName>
        <fullName evidence="6">Ankyrin repeat domain-containing protein</fullName>
    </recommendedName>
</protein>
<dbReference type="PANTHER" id="PTHR24189:SF72">
    <property type="entry name" value="ANKYRIN REPEAT-CONTAINING DOMAIN-CONTAINING PROTEIN"/>
    <property type="match status" value="1"/>
</dbReference>
<accession>A0ABM7ZD71</accession>
<evidence type="ECO:0000256" key="3">
    <source>
        <dbReference type="PROSITE-ProRule" id="PRU00023"/>
    </source>
</evidence>
<dbReference type="Gene3D" id="1.25.40.20">
    <property type="entry name" value="Ankyrin repeat-containing domain"/>
    <property type="match status" value="2"/>
</dbReference>
<evidence type="ECO:0000313" key="5">
    <source>
        <dbReference type="Proteomes" id="UP001062263"/>
    </source>
</evidence>
<dbReference type="RefSeq" id="WP_215434918.1">
    <property type="nucleotide sequence ID" value="NZ_AP025943.1"/>
</dbReference>
<evidence type="ECO:0000256" key="1">
    <source>
        <dbReference type="ARBA" id="ARBA00022737"/>
    </source>
</evidence>
<dbReference type="Pfam" id="PF12796">
    <property type="entry name" value="Ank_2"/>
    <property type="match status" value="1"/>
</dbReference>
<dbReference type="PROSITE" id="PS50088">
    <property type="entry name" value="ANK_REPEAT"/>
    <property type="match status" value="1"/>
</dbReference>
<evidence type="ECO:0000313" key="4">
    <source>
        <dbReference type="EMBL" id="BDL42637.1"/>
    </source>
</evidence>
<dbReference type="EMBL" id="AP025943">
    <property type="protein sequence ID" value="BDL42637.1"/>
    <property type="molecule type" value="Genomic_DNA"/>
</dbReference>
<dbReference type="InterPro" id="IPR036770">
    <property type="entry name" value="Ankyrin_rpt-contain_sf"/>
</dbReference>
<sequence>MTFGKKALWFLGALSVFAALVAGSSIFWFLRNEPSPREWKFSPLWSETEKEQILMVADYMERHGPERFLLRSLSPNSRHIDWHLFSEFSMSQYMKDEIRERLQMIRETAENGDGRCRSSHHESLLHLAAGLGHVQLLNRLLQMNADPNLQIIMSPQAAQLLNGSELGDTPMTYACCPGLGDGAPLPVGNRLTCLSLLIRNGASVDKIGPAGWPPLVMSCVAGIGGAPYEETALLLLKHGADISICPELRGKKTSLLSWAVAASYPNVVRKLCEAGYDPNFRGEMSPPLLCLNLHAPDTALRITQILIQYGADVNAAMPVDTAPPDSAGDTALLNLCRQLGAIDEELLPQMRELVNLLINEGADVNHQNSVGETPLMLCCRDMLLGDGTLDTVKLGIARLLLDRNAKAFLRDRYGRTALQQIGSQENEHIHMVLKSLPELNASPSTRQVLH</sequence>
<dbReference type="PROSITE" id="PS50297">
    <property type="entry name" value="ANK_REP_REGION"/>
    <property type="match status" value="1"/>
</dbReference>